<dbReference type="InterPro" id="IPR036396">
    <property type="entry name" value="Cyt_P450_sf"/>
</dbReference>
<feature type="chain" id="PRO_5025656226" evidence="6">
    <location>
        <begin position="16"/>
        <end position="543"/>
    </location>
</feature>
<evidence type="ECO:0000256" key="3">
    <source>
        <dbReference type="ARBA" id="ARBA00023002"/>
    </source>
</evidence>
<dbReference type="InterPro" id="IPR001128">
    <property type="entry name" value="Cyt_P450"/>
</dbReference>
<keyword evidence="5" id="KW-0349">Heme</keyword>
<evidence type="ECO:0000313" key="7">
    <source>
        <dbReference type="EMBL" id="KAF2109514.1"/>
    </source>
</evidence>
<dbReference type="GO" id="GO:0004497">
    <property type="term" value="F:monooxygenase activity"/>
    <property type="evidence" value="ECO:0007669"/>
    <property type="project" value="InterPro"/>
</dbReference>
<proteinExistence type="inferred from homology"/>
<keyword evidence="6" id="KW-0732">Signal</keyword>
<dbReference type="AlphaFoldDB" id="A0A6A5YS12"/>
<dbReference type="Gene3D" id="1.10.630.10">
    <property type="entry name" value="Cytochrome P450"/>
    <property type="match status" value="1"/>
</dbReference>
<evidence type="ECO:0000313" key="8">
    <source>
        <dbReference type="Proteomes" id="UP000799770"/>
    </source>
</evidence>
<feature type="signal peptide" evidence="6">
    <location>
        <begin position="1"/>
        <end position="15"/>
    </location>
</feature>
<dbReference type="Pfam" id="PF00067">
    <property type="entry name" value="p450"/>
    <property type="match status" value="1"/>
</dbReference>
<evidence type="ECO:0000256" key="4">
    <source>
        <dbReference type="ARBA" id="ARBA00023004"/>
    </source>
</evidence>
<dbReference type="GO" id="GO:0005506">
    <property type="term" value="F:iron ion binding"/>
    <property type="evidence" value="ECO:0007669"/>
    <property type="project" value="InterPro"/>
</dbReference>
<gene>
    <name evidence="7" type="ORF">BDV96DRAFT_502644</name>
</gene>
<keyword evidence="8" id="KW-1185">Reference proteome</keyword>
<evidence type="ECO:0000256" key="2">
    <source>
        <dbReference type="ARBA" id="ARBA00022723"/>
    </source>
</evidence>
<reference evidence="7" key="1">
    <citation type="journal article" date="2020" name="Stud. Mycol.">
        <title>101 Dothideomycetes genomes: a test case for predicting lifestyles and emergence of pathogens.</title>
        <authorList>
            <person name="Haridas S."/>
            <person name="Albert R."/>
            <person name="Binder M."/>
            <person name="Bloem J."/>
            <person name="Labutti K."/>
            <person name="Salamov A."/>
            <person name="Andreopoulos B."/>
            <person name="Baker S."/>
            <person name="Barry K."/>
            <person name="Bills G."/>
            <person name="Bluhm B."/>
            <person name="Cannon C."/>
            <person name="Castanera R."/>
            <person name="Culley D."/>
            <person name="Daum C."/>
            <person name="Ezra D."/>
            <person name="Gonzalez J."/>
            <person name="Henrissat B."/>
            <person name="Kuo A."/>
            <person name="Liang C."/>
            <person name="Lipzen A."/>
            <person name="Lutzoni F."/>
            <person name="Magnuson J."/>
            <person name="Mondo S."/>
            <person name="Nolan M."/>
            <person name="Ohm R."/>
            <person name="Pangilinan J."/>
            <person name="Park H.-J."/>
            <person name="Ramirez L."/>
            <person name="Alfaro M."/>
            <person name="Sun H."/>
            <person name="Tritt A."/>
            <person name="Yoshinaga Y."/>
            <person name="Zwiers L.-H."/>
            <person name="Turgeon B."/>
            <person name="Goodwin S."/>
            <person name="Spatafora J."/>
            <person name="Crous P."/>
            <person name="Grigoriev I."/>
        </authorList>
    </citation>
    <scope>NUCLEOTIDE SEQUENCE</scope>
    <source>
        <strain evidence="7">CBS 627.86</strain>
    </source>
</reference>
<dbReference type="Proteomes" id="UP000799770">
    <property type="component" value="Unassembled WGS sequence"/>
</dbReference>
<accession>A0A6A5YS12</accession>
<comment type="cofactor">
    <cofactor evidence="5">
        <name>heme</name>
        <dbReference type="ChEBI" id="CHEBI:30413"/>
    </cofactor>
</comment>
<comment type="similarity">
    <text evidence="1">Belongs to the cytochrome P450 family.</text>
</comment>
<dbReference type="InterPro" id="IPR050364">
    <property type="entry name" value="Cytochrome_P450_fung"/>
</dbReference>
<dbReference type="InterPro" id="IPR002401">
    <property type="entry name" value="Cyt_P450_E_grp-I"/>
</dbReference>
<dbReference type="SUPFAM" id="SSF48264">
    <property type="entry name" value="Cytochrome P450"/>
    <property type="match status" value="1"/>
</dbReference>
<evidence type="ECO:0000256" key="1">
    <source>
        <dbReference type="ARBA" id="ARBA00010617"/>
    </source>
</evidence>
<keyword evidence="2 5" id="KW-0479">Metal-binding</keyword>
<keyword evidence="3" id="KW-0560">Oxidoreductase</keyword>
<dbReference type="PRINTS" id="PR00385">
    <property type="entry name" value="P450"/>
</dbReference>
<dbReference type="PRINTS" id="PR00463">
    <property type="entry name" value="EP450I"/>
</dbReference>
<dbReference type="GO" id="GO:0020037">
    <property type="term" value="F:heme binding"/>
    <property type="evidence" value="ECO:0007669"/>
    <property type="project" value="InterPro"/>
</dbReference>
<sequence>MVLYILPFVLIAALAFYYTKKTSHRPPNGYKHAPGPSGQLPIIGHAHQLTAQPHRQIITWARQYGDVYKIRLGWNDWYMLCSPDAVKEVLDKQSAHTSSRPPSPVASDALSGGLRFLFMPYGPEWRKMRSVSHKLLTPNVSATFKPSQEWEAKMLLEEVLRGAGESKVGDEGSYKAVRRYTVSVIMTSTYGRRIPEWECQEVREIYGIMTDFSNVASPGAYIADTFPPLGRLPVSLQWWRGSLKPLFQRQANLWMSFWSSLKTQMETGKAPECFVKQVIETEYEKQGISELQAAFLAGSMIEAGSETTSAALNTAILYLSANPDARAKAYEELSRVVGATRSPTFEDEPVLPYIRAIVKETMRIRPVTNIGTPHYTTAPITYKDIYIPANSVVAIQQYPIHYNSELFPDPEKFNPDRYLDYPEKAGFYAAGSAEKRDHWNFGAGRRICSGLHLAENSMFIVLAKLLWAFDILPPLDADGREMDVDLSDNAFETGGNTVPKPYRARFRVRNEEVRNKIGREAVEAKREGYALRGGKVTEEGVEY</sequence>
<organism evidence="7 8">
    <name type="scientific">Lophiotrema nucula</name>
    <dbReference type="NCBI Taxonomy" id="690887"/>
    <lineage>
        <taxon>Eukaryota</taxon>
        <taxon>Fungi</taxon>
        <taxon>Dikarya</taxon>
        <taxon>Ascomycota</taxon>
        <taxon>Pezizomycotina</taxon>
        <taxon>Dothideomycetes</taxon>
        <taxon>Pleosporomycetidae</taxon>
        <taxon>Pleosporales</taxon>
        <taxon>Lophiotremataceae</taxon>
        <taxon>Lophiotrema</taxon>
    </lineage>
</organism>
<name>A0A6A5YS12_9PLEO</name>
<keyword evidence="4 5" id="KW-0408">Iron</keyword>
<dbReference type="EMBL" id="ML977342">
    <property type="protein sequence ID" value="KAF2109514.1"/>
    <property type="molecule type" value="Genomic_DNA"/>
</dbReference>
<evidence type="ECO:0000256" key="6">
    <source>
        <dbReference type="SAM" id="SignalP"/>
    </source>
</evidence>
<dbReference type="GO" id="GO:0016705">
    <property type="term" value="F:oxidoreductase activity, acting on paired donors, with incorporation or reduction of molecular oxygen"/>
    <property type="evidence" value="ECO:0007669"/>
    <property type="project" value="InterPro"/>
</dbReference>
<evidence type="ECO:0000256" key="5">
    <source>
        <dbReference type="PIRSR" id="PIRSR602401-1"/>
    </source>
</evidence>
<dbReference type="OrthoDB" id="1103324at2759"/>
<dbReference type="PANTHER" id="PTHR46300">
    <property type="entry name" value="P450, PUTATIVE (EUROFUNG)-RELATED-RELATED"/>
    <property type="match status" value="1"/>
</dbReference>
<dbReference type="CDD" id="cd11065">
    <property type="entry name" value="CYP64-like"/>
    <property type="match status" value="1"/>
</dbReference>
<feature type="binding site" description="axial binding residue" evidence="5">
    <location>
        <position position="448"/>
    </location>
    <ligand>
        <name>heme</name>
        <dbReference type="ChEBI" id="CHEBI:30413"/>
    </ligand>
    <ligandPart>
        <name>Fe</name>
        <dbReference type="ChEBI" id="CHEBI:18248"/>
    </ligandPart>
</feature>
<dbReference type="PANTHER" id="PTHR46300:SF11">
    <property type="entry name" value="OXIDOREDUCTASE, PUTATIVE-RELATED"/>
    <property type="match status" value="1"/>
</dbReference>
<protein>
    <submittedName>
        <fullName evidence="7">Cytochrome P450</fullName>
    </submittedName>
</protein>